<dbReference type="EMBL" id="QRDY01000004">
    <property type="protein sequence ID" value="RED63166.1"/>
    <property type="molecule type" value="Genomic_DNA"/>
</dbReference>
<keyword evidence="1" id="KW-0813">Transport</keyword>
<dbReference type="OrthoDB" id="9804819at2"/>
<gene>
    <name evidence="5" type="ORF">DFP95_104160</name>
</gene>
<dbReference type="InterPro" id="IPR003439">
    <property type="entry name" value="ABC_transporter-like_ATP-bd"/>
</dbReference>
<evidence type="ECO:0000313" key="5">
    <source>
        <dbReference type="EMBL" id="RED63166.1"/>
    </source>
</evidence>
<evidence type="ECO:0000256" key="1">
    <source>
        <dbReference type="ARBA" id="ARBA00022448"/>
    </source>
</evidence>
<keyword evidence="6" id="KW-1185">Reference proteome</keyword>
<dbReference type="RefSeq" id="WP_115992453.1">
    <property type="nucleotide sequence ID" value="NZ_QRDY01000004.1"/>
</dbReference>
<accession>A0A3D9IQ04</accession>
<name>A0A3D9IQ04_9BACL</name>
<evidence type="ECO:0000313" key="6">
    <source>
        <dbReference type="Proteomes" id="UP000256869"/>
    </source>
</evidence>
<dbReference type="SUPFAM" id="SSF52540">
    <property type="entry name" value="P-loop containing nucleoside triphosphate hydrolases"/>
    <property type="match status" value="1"/>
</dbReference>
<protein>
    <submittedName>
        <fullName evidence="5">ABC-2 type transport system ATP-binding protein</fullName>
    </submittedName>
</protein>
<reference evidence="5 6" key="1">
    <citation type="submission" date="2018-07" db="EMBL/GenBank/DDBJ databases">
        <title>Genomic Encyclopedia of Type Strains, Phase III (KMG-III): the genomes of soil and plant-associated and newly described type strains.</title>
        <authorList>
            <person name="Whitman W."/>
        </authorList>
    </citation>
    <scope>NUCLEOTIDE SEQUENCE [LARGE SCALE GENOMIC DNA]</scope>
    <source>
        <strain evidence="5 6">CECT 8236</strain>
    </source>
</reference>
<dbReference type="PROSITE" id="PS50893">
    <property type="entry name" value="ABC_TRANSPORTER_2"/>
    <property type="match status" value="1"/>
</dbReference>
<dbReference type="SMART" id="SM00382">
    <property type="entry name" value="AAA"/>
    <property type="match status" value="1"/>
</dbReference>
<dbReference type="Proteomes" id="UP000256869">
    <property type="component" value="Unassembled WGS sequence"/>
</dbReference>
<comment type="caution">
    <text evidence="5">The sequence shown here is derived from an EMBL/GenBank/DDBJ whole genome shotgun (WGS) entry which is preliminary data.</text>
</comment>
<organism evidence="5 6">
    <name type="scientific">Cohnella lupini</name>
    <dbReference type="NCBI Taxonomy" id="1294267"/>
    <lineage>
        <taxon>Bacteria</taxon>
        <taxon>Bacillati</taxon>
        <taxon>Bacillota</taxon>
        <taxon>Bacilli</taxon>
        <taxon>Bacillales</taxon>
        <taxon>Paenibacillaceae</taxon>
        <taxon>Cohnella</taxon>
    </lineage>
</organism>
<dbReference type="GO" id="GO:0016887">
    <property type="term" value="F:ATP hydrolysis activity"/>
    <property type="evidence" value="ECO:0007669"/>
    <property type="project" value="InterPro"/>
</dbReference>
<feature type="domain" description="ABC transporter" evidence="4">
    <location>
        <begin position="26"/>
        <end position="259"/>
    </location>
</feature>
<dbReference type="AlphaFoldDB" id="A0A3D9IQ04"/>
<dbReference type="GO" id="GO:0005524">
    <property type="term" value="F:ATP binding"/>
    <property type="evidence" value="ECO:0007669"/>
    <property type="project" value="UniProtKB-KW"/>
</dbReference>
<evidence type="ECO:0000256" key="2">
    <source>
        <dbReference type="ARBA" id="ARBA00022741"/>
    </source>
</evidence>
<sequence length="326" mass="37702">MSEYIIDVAGLKKAFKVSKRDEGFGAAVKSLWNRKYEMVYGVDGIDLQVRKGEIRGLIGPNGAGKSTTIKILSGILHPEEGRVNVMGFVPWLERQKYVKHLGVVFGQKSQLWWDLPPIDTYSLNREMYKVPTKRYKELVDYFKELLQIEDVVYKPVRQLSLGERMKCEFVCAMLHEPSLVFLDEPTIGLDIISKESIRKFIKQVNRDLRTTFILTTHDLSDLENLCENVTIINKGRVVYNDAMSQLNKYFSQKKLIDIQFHEPMGKHLLKEYTLLHSDELTATIELDLTEQDLRQFVYDLLGRLPVQDINIRNIPIEDVIKSIYSA</sequence>
<dbReference type="InterPro" id="IPR050763">
    <property type="entry name" value="ABC_transporter_ATP-binding"/>
</dbReference>
<evidence type="ECO:0000256" key="3">
    <source>
        <dbReference type="ARBA" id="ARBA00022840"/>
    </source>
</evidence>
<keyword evidence="3 5" id="KW-0067">ATP-binding</keyword>
<dbReference type="PANTHER" id="PTHR42711:SF1">
    <property type="entry name" value="ABC-TRANSPORT PROTEIN, ATP-BINDING COMPONENT"/>
    <property type="match status" value="1"/>
</dbReference>
<keyword evidence="2" id="KW-0547">Nucleotide-binding</keyword>
<dbReference type="InterPro" id="IPR003593">
    <property type="entry name" value="AAA+_ATPase"/>
</dbReference>
<dbReference type="Pfam" id="PF00005">
    <property type="entry name" value="ABC_tran"/>
    <property type="match status" value="1"/>
</dbReference>
<dbReference type="Gene3D" id="3.40.50.300">
    <property type="entry name" value="P-loop containing nucleotide triphosphate hydrolases"/>
    <property type="match status" value="1"/>
</dbReference>
<evidence type="ECO:0000259" key="4">
    <source>
        <dbReference type="PROSITE" id="PS50893"/>
    </source>
</evidence>
<dbReference type="InterPro" id="IPR027417">
    <property type="entry name" value="P-loop_NTPase"/>
</dbReference>
<dbReference type="PANTHER" id="PTHR42711">
    <property type="entry name" value="ABC TRANSPORTER ATP-BINDING PROTEIN"/>
    <property type="match status" value="1"/>
</dbReference>
<proteinExistence type="predicted"/>